<gene>
    <name evidence="1" type="ORF">VNE69_12006</name>
</gene>
<protein>
    <submittedName>
        <fullName evidence="1">WD40 repeat domain-containing protein</fullName>
    </submittedName>
</protein>
<organism evidence="1 2">
    <name type="scientific">Vairimorpha necatrix</name>
    <dbReference type="NCBI Taxonomy" id="6039"/>
    <lineage>
        <taxon>Eukaryota</taxon>
        <taxon>Fungi</taxon>
        <taxon>Fungi incertae sedis</taxon>
        <taxon>Microsporidia</taxon>
        <taxon>Nosematidae</taxon>
        <taxon>Vairimorpha</taxon>
    </lineage>
</organism>
<dbReference type="Gene3D" id="2.130.10.10">
    <property type="entry name" value="YVTN repeat-like/Quinoprotein amine dehydrogenase"/>
    <property type="match status" value="1"/>
</dbReference>
<sequence>MSLIIQKKIKLHRSPLDISLFNNQLYVCTKSNKLTVTDMNLKSKKFLSFKNNINRLVNDGTTLLCISNNMIFKYNSSKIHQTNVKYEISYIKKLEEEDKFLIGCKDGKVFYSSLDFKPLRYFYGSTNKILDVCNTKDKMISSDNKLVVTDLKTSKIKTTNIGFINCISFYNKKMILLGTDTGLFLYDTEKDKVINKFVLDSPVSCMEIIKDVILIGCENGILHECKVIYNDLKILQKNQLAGVINFIKYINNGIFVGK</sequence>
<evidence type="ECO:0000313" key="1">
    <source>
        <dbReference type="EMBL" id="WUR05021.1"/>
    </source>
</evidence>
<dbReference type="GeneID" id="90542868"/>
<evidence type="ECO:0000313" key="2">
    <source>
        <dbReference type="Proteomes" id="UP001334084"/>
    </source>
</evidence>
<keyword evidence="2" id="KW-1185">Reference proteome</keyword>
<dbReference type="EMBL" id="CP142737">
    <property type="protein sequence ID" value="WUR05021.1"/>
    <property type="molecule type" value="Genomic_DNA"/>
</dbReference>
<dbReference type="Proteomes" id="UP001334084">
    <property type="component" value="Chromosome 12"/>
</dbReference>
<accession>A0AAX4JGD3</accession>
<name>A0AAX4JGD3_9MICR</name>
<dbReference type="KEGG" id="vnx:VNE69_12006"/>
<dbReference type="InterPro" id="IPR036322">
    <property type="entry name" value="WD40_repeat_dom_sf"/>
</dbReference>
<dbReference type="InterPro" id="IPR015943">
    <property type="entry name" value="WD40/YVTN_repeat-like_dom_sf"/>
</dbReference>
<dbReference type="AlphaFoldDB" id="A0AAX4JGD3"/>
<dbReference type="SUPFAM" id="SSF50978">
    <property type="entry name" value="WD40 repeat-like"/>
    <property type="match status" value="1"/>
</dbReference>
<dbReference type="RefSeq" id="XP_065331166.1">
    <property type="nucleotide sequence ID" value="XM_065475094.1"/>
</dbReference>
<reference evidence="1" key="1">
    <citation type="journal article" date="2024" name="BMC Genomics">
        <title>Functional annotation of a divergent genome using sequence and structure-based similarity.</title>
        <authorList>
            <person name="Svedberg D."/>
            <person name="Winiger R.R."/>
            <person name="Berg A."/>
            <person name="Sharma H."/>
            <person name="Tellgren-Roth C."/>
            <person name="Debrunner-Vossbrinck B.A."/>
            <person name="Vossbrinck C.R."/>
            <person name="Barandun J."/>
        </authorList>
    </citation>
    <scope>NUCLEOTIDE SEQUENCE</scope>
    <source>
        <strain evidence="1">Illinois isolate</strain>
    </source>
</reference>
<proteinExistence type="predicted"/>